<feature type="compositionally biased region" description="Polar residues" evidence="1">
    <location>
        <begin position="59"/>
        <end position="73"/>
    </location>
</feature>
<dbReference type="Proteomes" id="UP001285908">
    <property type="component" value="Unassembled WGS sequence"/>
</dbReference>
<feature type="region of interest" description="Disordered" evidence="1">
    <location>
        <begin position="57"/>
        <end position="99"/>
    </location>
</feature>
<gene>
    <name evidence="2" type="ORF">B0T23DRAFT_392347</name>
</gene>
<reference evidence="2 3" key="1">
    <citation type="journal article" date="2023" name="Mol. Phylogenet. Evol.">
        <title>Genome-scale phylogeny and comparative genomics of the fungal order Sordariales.</title>
        <authorList>
            <person name="Hensen N."/>
            <person name="Bonometti L."/>
            <person name="Westerberg I."/>
            <person name="Brannstrom I.O."/>
            <person name="Guillou S."/>
            <person name="Cros-Aarteil S."/>
            <person name="Calhoun S."/>
            <person name="Haridas S."/>
            <person name="Kuo A."/>
            <person name="Mondo S."/>
            <person name="Pangilinan J."/>
            <person name="Riley R."/>
            <person name="LaButti K."/>
            <person name="Andreopoulos B."/>
            <person name="Lipzen A."/>
            <person name="Chen C."/>
            <person name="Yan M."/>
            <person name="Daum C."/>
            <person name="Ng V."/>
            <person name="Clum A."/>
            <person name="Steindorff A."/>
            <person name="Ohm R.A."/>
            <person name="Martin F."/>
            <person name="Silar P."/>
            <person name="Natvig D.O."/>
            <person name="Lalanne C."/>
            <person name="Gautier V."/>
            <person name="Ament-Velasquez S.L."/>
            <person name="Kruys A."/>
            <person name="Hutchinson M.I."/>
            <person name="Powell A.J."/>
            <person name="Barry K."/>
            <person name="Miller A.N."/>
            <person name="Grigoriev I.V."/>
            <person name="Debuchy R."/>
            <person name="Gladieux P."/>
            <person name="Hiltunen Thoren M."/>
            <person name="Johannesson H."/>
        </authorList>
    </citation>
    <scope>NUCLEOTIDE SEQUENCE [LARGE SCALE GENOMIC DNA]</scope>
    <source>
        <strain evidence="2 3">FGSC 10403</strain>
    </source>
</reference>
<name>A0AAJ0IH51_9PEZI</name>
<keyword evidence="3" id="KW-1185">Reference proteome</keyword>
<evidence type="ECO:0000256" key="1">
    <source>
        <dbReference type="SAM" id="MobiDB-lite"/>
    </source>
</evidence>
<dbReference type="EMBL" id="JAULSX010000001">
    <property type="protein sequence ID" value="KAK3499771.1"/>
    <property type="molecule type" value="Genomic_DNA"/>
</dbReference>
<protein>
    <submittedName>
        <fullName evidence="2">Uncharacterized protein</fullName>
    </submittedName>
</protein>
<evidence type="ECO:0000313" key="3">
    <source>
        <dbReference type="Proteomes" id="UP001285908"/>
    </source>
</evidence>
<organism evidence="2 3">
    <name type="scientific">Neurospora hispaniola</name>
    <dbReference type="NCBI Taxonomy" id="588809"/>
    <lineage>
        <taxon>Eukaryota</taxon>
        <taxon>Fungi</taxon>
        <taxon>Dikarya</taxon>
        <taxon>Ascomycota</taxon>
        <taxon>Pezizomycotina</taxon>
        <taxon>Sordariomycetes</taxon>
        <taxon>Sordariomycetidae</taxon>
        <taxon>Sordariales</taxon>
        <taxon>Sordariaceae</taxon>
        <taxon>Neurospora</taxon>
    </lineage>
</organism>
<dbReference type="AlphaFoldDB" id="A0AAJ0IH51"/>
<evidence type="ECO:0000313" key="2">
    <source>
        <dbReference type="EMBL" id="KAK3499771.1"/>
    </source>
</evidence>
<sequence length="137" mass="14837">MVHAVDIAAARLCGMRWRVEFEVDLLTDDSQATSFCCTSSPAATLCYSGKHGSGPVPNYRTQPHYSNATSTTLQDDDWASPVDGRRKGRQGRKKGSPSLNVLFTTPLHHLFLGDPPPECLDALIAAPNLCSLLPGRL</sequence>
<dbReference type="GeneID" id="87875620"/>
<dbReference type="RefSeq" id="XP_062697404.1">
    <property type="nucleotide sequence ID" value="XM_062837998.1"/>
</dbReference>
<accession>A0AAJ0IH51</accession>
<comment type="caution">
    <text evidence="2">The sequence shown here is derived from an EMBL/GenBank/DDBJ whole genome shotgun (WGS) entry which is preliminary data.</text>
</comment>
<proteinExistence type="predicted"/>
<feature type="compositionally biased region" description="Basic residues" evidence="1">
    <location>
        <begin position="86"/>
        <end position="95"/>
    </location>
</feature>